<comment type="caution">
    <text evidence="3">The sequence shown here is derived from an EMBL/GenBank/DDBJ whole genome shotgun (WGS) entry which is preliminary data.</text>
</comment>
<reference evidence="3" key="1">
    <citation type="submission" date="2021-03" db="EMBL/GenBank/DDBJ databases">
        <title>Genomic Encyclopedia of Type Strains, Phase IV (KMG-IV): sequencing the most valuable type-strain genomes for metagenomic binning, comparative biology and taxonomic classification.</title>
        <authorList>
            <person name="Goeker M."/>
        </authorList>
    </citation>
    <scope>NUCLEOTIDE SEQUENCE</scope>
    <source>
        <strain evidence="3">DSM 101588</strain>
    </source>
</reference>
<protein>
    <recommendedName>
        <fullName evidence="2">SLH domain-containing protein</fullName>
    </recommendedName>
</protein>
<evidence type="ECO:0000313" key="4">
    <source>
        <dbReference type="Proteomes" id="UP001166402"/>
    </source>
</evidence>
<dbReference type="Proteomes" id="UP001166402">
    <property type="component" value="Unassembled WGS sequence"/>
</dbReference>
<evidence type="ECO:0000259" key="2">
    <source>
        <dbReference type="PROSITE" id="PS51272"/>
    </source>
</evidence>
<sequence length="835" mass="90718">MKKIIKIITMLSIIIILGFTYALGSTVYSGVSNASAIFLNMSYTDIGSSFARNDIMRMTALSVIRGNGNGLYYPKNKLKREEALAMILRLMGKEKDVQVAQSSTSGGVTGAAAGTNSNGGIDSWAQGVITAAKNTGLLSKQETSLDFTQYATRQEVANWIAKGINLSPVYGKDAQYVYSYKDSGLFDADKLPYIEATLESSIMSGYNNGYFGPNDSITREQMAAVLSRAFNVSYSMMGYTKDMGYVESIQKDSVNGGTRYTYVLKNDSGQDVALVAENSQSANYDFAVLKNGKAGLSSLISNGDRLTYYTNGSNVIFAETANGSIKTISGTIDSIWQGSFRLVDDSGNSYVIYYNNNTQVTMNSVDASISDLKYGETAKVTVYGSTATRIDVVYTDLSGNGQVNTGDKQDSGKIISIDVNSGFEYVTLDNGNTYTLDPNMPVIGMGRSISASDLKVGEYIKLYFSSINAKTPDEIFLEDNYNKPVAVIRGSIAGVSGFNPKVQLNDVEMYRQGQWNATSSYAMYSLDGASVYLDGSKIPVSDISKYKGYDAYIMLENHYGIETATLVSIQSGFNMSYVGSIDYDGNTMLVTFDNENDNRQVNVNDGTIILNDGFLVPKSQLSKASQAYVSFSRGGAANFISILDANAPSGYYYAKGKIINVTADSITVGNYYYYSGNEYGDESLNNNEWVANGDETFYVGDKTYIVDNTGNSPVNVPYDEFLKQKYRAANYSSVYIVASDSNAIAVNIRPLSSTDRISKAVLSSSSGNVLTLDNVMDWNGLNNRWELNTSLDSIDVTKAVIVKNNKVISASDLKSGDNLYIIRDGALGIVITVQQ</sequence>
<dbReference type="PROSITE" id="PS51272">
    <property type="entry name" value="SLH"/>
    <property type="match status" value="2"/>
</dbReference>
<dbReference type="InterPro" id="IPR001119">
    <property type="entry name" value="SLH_dom"/>
</dbReference>
<evidence type="ECO:0000313" key="3">
    <source>
        <dbReference type="EMBL" id="MBP2072471.1"/>
    </source>
</evidence>
<dbReference type="EMBL" id="JAGGLT010000021">
    <property type="protein sequence ID" value="MBP2072471.1"/>
    <property type="molecule type" value="Genomic_DNA"/>
</dbReference>
<feature type="domain" description="SLH" evidence="2">
    <location>
        <begin position="177"/>
        <end position="240"/>
    </location>
</feature>
<gene>
    <name evidence="3" type="ORF">J2Z80_002002</name>
</gene>
<proteinExistence type="predicted"/>
<feature type="domain" description="SLH" evidence="2">
    <location>
        <begin position="38"/>
        <end position="101"/>
    </location>
</feature>
<keyword evidence="4" id="KW-1185">Reference proteome</keyword>
<keyword evidence="1" id="KW-0677">Repeat</keyword>
<dbReference type="RefSeq" id="WP_209454231.1">
    <property type="nucleotide sequence ID" value="NZ_JAGGLT010000021.1"/>
</dbReference>
<dbReference type="Pfam" id="PF00395">
    <property type="entry name" value="SLH"/>
    <property type="match status" value="2"/>
</dbReference>
<accession>A0ABS4NFM0</accession>
<evidence type="ECO:0000256" key="1">
    <source>
        <dbReference type="ARBA" id="ARBA00022737"/>
    </source>
</evidence>
<name>A0ABS4NFM0_9THEO</name>
<organism evidence="3 4">
    <name type="scientific">Thermoanaerobacterium butyriciformans</name>
    <dbReference type="NCBI Taxonomy" id="1702242"/>
    <lineage>
        <taxon>Bacteria</taxon>
        <taxon>Bacillati</taxon>
        <taxon>Bacillota</taxon>
        <taxon>Clostridia</taxon>
        <taxon>Thermoanaerobacterales</taxon>
        <taxon>Thermoanaerobacteraceae</taxon>
        <taxon>Thermoanaerobacterium</taxon>
    </lineage>
</organism>